<dbReference type="PANTHER" id="PTHR43441">
    <property type="entry name" value="RIBOSOMAL-PROTEIN-SERINE ACETYLTRANSFERASE"/>
    <property type="match status" value="1"/>
</dbReference>
<protein>
    <submittedName>
        <fullName evidence="2">GNAT family N-acetyltransferase</fullName>
    </submittedName>
</protein>
<dbReference type="EMBL" id="CP099489">
    <property type="protein sequence ID" value="USQ79506.1"/>
    <property type="molecule type" value="Genomic_DNA"/>
</dbReference>
<reference evidence="2" key="1">
    <citation type="submission" date="2022-06" db="EMBL/GenBank/DDBJ databases">
        <title>Ornithinimicrobium HY1793.</title>
        <authorList>
            <person name="Huang Y."/>
        </authorList>
    </citation>
    <scope>NUCLEOTIDE SEQUENCE</scope>
    <source>
        <strain evidence="2">HY1793</strain>
    </source>
</reference>
<dbReference type="Gene3D" id="3.40.630.30">
    <property type="match status" value="1"/>
</dbReference>
<accession>A0ABY4YSD2</accession>
<dbReference type="RefSeq" id="WP_252592613.1">
    <property type="nucleotide sequence ID" value="NZ_CP099489.1"/>
</dbReference>
<keyword evidence="3" id="KW-1185">Reference proteome</keyword>
<evidence type="ECO:0000313" key="3">
    <source>
        <dbReference type="Proteomes" id="UP001056455"/>
    </source>
</evidence>
<sequence length="205" mass="23187">MITWPVRLQEVRADGVEIVLRGLTRHDRARWLEMREENVDWLRPWEATVPTGPEAPIGFTRLRRLLDRAAGEGRVLPFVIEADGLLVGQMQLFDIVWGSRWTASAGYWLDHRATGRGLAAWSLAMLIDHALHDVGLHRVEVAIRPENTASLAVARRLELPDEGFRAGLVHVDGAWHDHVEFAITDQQLGAERLVDRLRRPNPPSA</sequence>
<dbReference type="InterPro" id="IPR000182">
    <property type="entry name" value="GNAT_dom"/>
</dbReference>
<dbReference type="InterPro" id="IPR016181">
    <property type="entry name" value="Acyl_CoA_acyltransferase"/>
</dbReference>
<evidence type="ECO:0000313" key="2">
    <source>
        <dbReference type="EMBL" id="USQ79506.1"/>
    </source>
</evidence>
<dbReference type="PROSITE" id="PS51186">
    <property type="entry name" value="GNAT"/>
    <property type="match status" value="1"/>
</dbReference>
<name>A0ABY4YSD2_9MICO</name>
<evidence type="ECO:0000259" key="1">
    <source>
        <dbReference type="PROSITE" id="PS51186"/>
    </source>
</evidence>
<feature type="domain" description="N-acetyltransferase" evidence="1">
    <location>
        <begin position="18"/>
        <end position="186"/>
    </location>
</feature>
<proteinExistence type="predicted"/>
<dbReference type="Pfam" id="PF13302">
    <property type="entry name" value="Acetyltransf_3"/>
    <property type="match status" value="1"/>
</dbReference>
<dbReference type="SUPFAM" id="SSF55729">
    <property type="entry name" value="Acyl-CoA N-acyltransferases (Nat)"/>
    <property type="match status" value="1"/>
</dbReference>
<organism evidence="2 3">
    <name type="scientific">Ornithinimicrobium faecis</name>
    <dbReference type="NCBI Taxonomy" id="2934158"/>
    <lineage>
        <taxon>Bacteria</taxon>
        <taxon>Bacillati</taxon>
        <taxon>Actinomycetota</taxon>
        <taxon>Actinomycetes</taxon>
        <taxon>Micrococcales</taxon>
        <taxon>Ornithinimicrobiaceae</taxon>
        <taxon>Ornithinimicrobium</taxon>
    </lineage>
</organism>
<dbReference type="PANTHER" id="PTHR43441:SF2">
    <property type="entry name" value="FAMILY ACETYLTRANSFERASE, PUTATIVE (AFU_ORTHOLOGUE AFUA_7G00850)-RELATED"/>
    <property type="match status" value="1"/>
</dbReference>
<gene>
    <name evidence="2" type="ORF">NF556_18200</name>
</gene>
<dbReference type="InterPro" id="IPR051908">
    <property type="entry name" value="Ribosomal_N-acetyltransferase"/>
</dbReference>
<dbReference type="Proteomes" id="UP001056455">
    <property type="component" value="Chromosome"/>
</dbReference>